<evidence type="ECO:0000256" key="4">
    <source>
        <dbReference type="ARBA" id="ARBA00022525"/>
    </source>
</evidence>
<keyword evidence="7" id="KW-0379">Hydroxylation</keyword>
<dbReference type="InterPro" id="IPR033250">
    <property type="entry name" value="CEP"/>
</dbReference>
<evidence type="ECO:0000256" key="9">
    <source>
        <dbReference type="SAM" id="Phobius"/>
    </source>
</evidence>
<keyword evidence="9" id="KW-0472">Membrane</keyword>
<proteinExistence type="inferred from homology"/>
<evidence type="ECO:0000256" key="3">
    <source>
        <dbReference type="ARBA" id="ARBA00022523"/>
    </source>
</evidence>
<evidence type="ECO:0000256" key="6">
    <source>
        <dbReference type="ARBA" id="ARBA00022729"/>
    </source>
</evidence>
<organism evidence="10 11">
    <name type="scientific">Gossypium arboreum</name>
    <name type="common">Tree cotton</name>
    <name type="synonym">Gossypium nanking</name>
    <dbReference type="NCBI Taxonomy" id="29729"/>
    <lineage>
        <taxon>Eukaryota</taxon>
        <taxon>Viridiplantae</taxon>
        <taxon>Streptophyta</taxon>
        <taxon>Embryophyta</taxon>
        <taxon>Tracheophyta</taxon>
        <taxon>Spermatophyta</taxon>
        <taxon>Magnoliopsida</taxon>
        <taxon>eudicotyledons</taxon>
        <taxon>Gunneridae</taxon>
        <taxon>Pentapetalae</taxon>
        <taxon>rosids</taxon>
        <taxon>malvids</taxon>
        <taxon>Malvales</taxon>
        <taxon>Malvaceae</taxon>
        <taxon>Malvoideae</taxon>
        <taxon>Gossypium</taxon>
    </lineage>
</organism>
<keyword evidence="5" id="KW-0372">Hormone</keyword>
<evidence type="ECO:0000313" key="10">
    <source>
        <dbReference type="EMBL" id="KAK5823910.1"/>
    </source>
</evidence>
<keyword evidence="3" id="KW-0052">Apoplast</keyword>
<evidence type="ECO:0000313" key="11">
    <source>
        <dbReference type="Proteomes" id="UP001358586"/>
    </source>
</evidence>
<reference evidence="10 11" key="1">
    <citation type="submission" date="2023-03" db="EMBL/GenBank/DDBJ databases">
        <title>WGS of Gossypium arboreum.</title>
        <authorList>
            <person name="Yu D."/>
        </authorList>
    </citation>
    <scope>NUCLEOTIDE SEQUENCE [LARGE SCALE GENOMIC DNA]</scope>
    <source>
        <tissue evidence="10">Leaf</tissue>
    </source>
</reference>
<gene>
    <name evidence="10" type="ORF">PVK06_018673</name>
</gene>
<evidence type="ECO:0000256" key="7">
    <source>
        <dbReference type="ARBA" id="ARBA00023278"/>
    </source>
</evidence>
<evidence type="ECO:0000256" key="8">
    <source>
        <dbReference type="SAM" id="MobiDB-lite"/>
    </source>
</evidence>
<keyword evidence="4" id="KW-0964">Secreted</keyword>
<protein>
    <submittedName>
        <fullName evidence="10">Uncharacterized protein</fullName>
    </submittedName>
</protein>
<keyword evidence="9" id="KW-0812">Transmembrane</keyword>
<accession>A0ABR0PHL9</accession>
<keyword evidence="9" id="KW-1133">Transmembrane helix</keyword>
<comment type="similarity">
    <text evidence="2">Belongs to the C-terminally encoded plant signaling peptide (CEP) family.</text>
</comment>
<dbReference type="PANTHER" id="PTHR33348:SF36">
    <property type="match status" value="1"/>
</dbReference>
<evidence type="ECO:0000256" key="1">
    <source>
        <dbReference type="ARBA" id="ARBA00004271"/>
    </source>
</evidence>
<comment type="subcellular location">
    <subcellularLocation>
        <location evidence="1">Secreted</location>
        <location evidence="1">Extracellular space</location>
        <location evidence="1">Apoplast</location>
    </subcellularLocation>
</comment>
<keyword evidence="6" id="KW-0732">Signal</keyword>
<evidence type="ECO:0000256" key="2">
    <source>
        <dbReference type="ARBA" id="ARBA00008963"/>
    </source>
</evidence>
<feature type="region of interest" description="Disordered" evidence="8">
    <location>
        <begin position="94"/>
        <end position="123"/>
    </location>
</feature>
<dbReference type="PANTHER" id="PTHR33348">
    <property type="entry name" value="PRECURSOR OF CEP5"/>
    <property type="match status" value="1"/>
</dbReference>
<name>A0ABR0PHL9_GOSAR</name>
<feature type="transmembrane region" description="Helical" evidence="9">
    <location>
        <begin position="54"/>
        <end position="72"/>
    </location>
</feature>
<sequence>MAENSFYSSLERFLRGTRNIGRQLGFPLHVLWEQKANRFLQLLNILVSMAKNNILFVGALLFVLLFAYGVSFSEERVLKADHYEAFVADNVGTEYDTDDFRPTTPGHSPGAGHSTGPNSDDRN</sequence>
<comment type="caution">
    <text evidence="10">The sequence shown here is derived from an EMBL/GenBank/DDBJ whole genome shotgun (WGS) entry which is preliminary data.</text>
</comment>
<keyword evidence="11" id="KW-1185">Reference proteome</keyword>
<dbReference type="Proteomes" id="UP001358586">
    <property type="component" value="Chromosome 6"/>
</dbReference>
<dbReference type="EMBL" id="JARKNE010000006">
    <property type="protein sequence ID" value="KAK5823910.1"/>
    <property type="molecule type" value="Genomic_DNA"/>
</dbReference>
<evidence type="ECO:0000256" key="5">
    <source>
        <dbReference type="ARBA" id="ARBA00022702"/>
    </source>
</evidence>